<proteinExistence type="predicted"/>
<accession>A0A226WKN8</accession>
<protein>
    <submittedName>
        <fullName evidence="1">Uncharacterized protein</fullName>
    </submittedName>
</protein>
<organism evidence="1 2">
    <name type="scientific">Caballeronia sordidicola</name>
    <name type="common">Burkholderia sordidicola</name>
    <dbReference type="NCBI Taxonomy" id="196367"/>
    <lineage>
        <taxon>Bacteria</taxon>
        <taxon>Pseudomonadati</taxon>
        <taxon>Pseudomonadota</taxon>
        <taxon>Betaproteobacteria</taxon>
        <taxon>Burkholderiales</taxon>
        <taxon>Burkholderiaceae</taxon>
        <taxon>Caballeronia</taxon>
    </lineage>
</organism>
<evidence type="ECO:0000313" key="1">
    <source>
        <dbReference type="EMBL" id="OXC71742.1"/>
    </source>
</evidence>
<dbReference type="AlphaFoldDB" id="A0A226WKN8"/>
<evidence type="ECO:0000313" key="2">
    <source>
        <dbReference type="Proteomes" id="UP000214720"/>
    </source>
</evidence>
<dbReference type="RefSeq" id="WP_089166362.1">
    <property type="nucleotide sequence ID" value="NZ_MTHB01000299.1"/>
</dbReference>
<gene>
    <name evidence="1" type="ORF">BSU04_45665</name>
</gene>
<reference evidence="2" key="1">
    <citation type="submission" date="2017-01" db="EMBL/GenBank/DDBJ databases">
        <title>Genome Analysis of Deinococcus marmoris KOPRI26562.</title>
        <authorList>
            <person name="Kim J.H."/>
            <person name="Oh H.-M."/>
        </authorList>
    </citation>
    <scope>NUCLEOTIDE SEQUENCE [LARGE SCALE GENOMIC DNA]</scope>
    <source>
        <strain evidence="2">PAMC 26633</strain>
    </source>
</reference>
<dbReference type="Proteomes" id="UP000214720">
    <property type="component" value="Unassembled WGS sequence"/>
</dbReference>
<name>A0A226WKN8_CABSO</name>
<dbReference type="OrthoDB" id="9015514at2"/>
<dbReference type="EMBL" id="MTHB01000299">
    <property type="protein sequence ID" value="OXC71742.1"/>
    <property type="molecule type" value="Genomic_DNA"/>
</dbReference>
<sequence length="63" mass="7143">MDYHVSYEHSLASAPDDYITKVPSQVVEGVPANIARALLPEYITDLILKRSVRIGKIRHLRII</sequence>
<comment type="caution">
    <text evidence="1">The sequence shown here is derived from an EMBL/GenBank/DDBJ whole genome shotgun (WGS) entry which is preliminary data.</text>
</comment>